<dbReference type="PANTHER" id="PTHR31465:SF7">
    <property type="entry name" value="SPHINGOID LONG-CHAIN BASE TRANSPORTER RSB1"/>
    <property type="match status" value="1"/>
</dbReference>
<evidence type="ECO:0000256" key="2">
    <source>
        <dbReference type="ARBA" id="ARBA00022692"/>
    </source>
</evidence>
<evidence type="ECO:0000256" key="3">
    <source>
        <dbReference type="ARBA" id="ARBA00022989"/>
    </source>
</evidence>
<evidence type="ECO:0000256" key="6">
    <source>
        <dbReference type="SAM" id="Phobius"/>
    </source>
</evidence>
<evidence type="ECO:0000313" key="8">
    <source>
        <dbReference type="Proteomes" id="UP000008782"/>
    </source>
</evidence>
<dbReference type="EMBL" id="GG697335">
    <property type="protein sequence ID" value="EFQ26630.1"/>
    <property type="molecule type" value="Genomic_DNA"/>
</dbReference>
<feature type="transmembrane region" description="Helical" evidence="6">
    <location>
        <begin position="263"/>
        <end position="284"/>
    </location>
</feature>
<dbReference type="AlphaFoldDB" id="E3Q6Z2"/>
<dbReference type="VEuPathDB" id="FungiDB:GLRG_02450"/>
<gene>
    <name evidence="7" type="ORF">GLRG_02450</name>
</gene>
<feature type="transmembrane region" description="Helical" evidence="6">
    <location>
        <begin position="300"/>
        <end position="319"/>
    </location>
</feature>
<protein>
    <submittedName>
        <fullName evidence="7">RTA1 like protein</fullName>
    </submittedName>
</protein>
<keyword evidence="3 6" id="KW-1133">Transmembrane helix</keyword>
<dbReference type="RefSeq" id="XP_008090650.1">
    <property type="nucleotide sequence ID" value="XM_008092459.1"/>
</dbReference>
<dbReference type="GO" id="GO:0000324">
    <property type="term" value="C:fungal-type vacuole"/>
    <property type="evidence" value="ECO:0007669"/>
    <property type="project" value="TreeGrafter"/>
</dbReference>
<name>E3Q6Z2_COLGM</name>
<dbReference type="Pfam" id="PF04479">
    <property type="entry name" value="RTA1"/>
    <property type="match status" value="1"/>
</dbReference>
<feature type="transmembrane region" description="Helical" evidence="6">
    <location>
        <begin position="204"/>
        <end position="228"/>
    </location>
</feature>
<feature type="transmembrane region" description="Helical" evidence="6">
    <location>
        <begin position="168"/>
        <end position="192"/>
    </location>
</feature>
<evidence type="ECO:0000256" key="1">
    <source>
        <dbReference type="ARBA" id="ARBA00004141"/>
    </source>
</evidence>
<evidence type="ECO:0000313" key="7">
    <source>
        <dbReference type="EMBL" id="EFQ26630.1"/>
    </source>
</evidence>
<dbReference type="PANTHER" id="PTHR31465">
    <property type="entry name" value="PROTEIN RTA1-RELATED"/>
    <property type="match status" value="1"/>
</dbReference>
<sequence length="382" mass="42522">MGAKKYLEIVLTQYGYSFENPPPQEVVDQLKIEYAEWMPAFCYEEPMSKYCEGVPSYYMYRIALAPNVLFVALFGLALIAFMATFAATRRGLAFNIAMGLGVLTEVVGYIGRIMSWTNQWEESGFMIQVCALTTAPAFLAAAIYLCIRQIVTAFEPKNSRIPPEWYTRIFIPCDLTSLVLQAVGGALASVAHHRNESTSTGDNVMLAGLAFQVFTMLLFMAVAADFGLRTYLRARGAHLPNLSLTLDNHPAMVCLRASRRFKAFLVALSLATVCIFARCIFRVIELSGGWTGPLMARQDLFIAFEGAMIATAVLALNVFHPAFCSKELLNPPPRREIVRRERSEQPAFKMVNFIIDENEVAAQDAAQDTTQDTTQRDPAQEV</sequence>
<dbReference type="OrthoDB" id="4521223at2759"/>
<feature type="transmembrane region" description="Helical" evidence="6">
    <location>
        <begin position="64"/>
        <end position="85"/>
    </location>
</feature>
<comment type="subcellular location">
    <subcellularLocation>
        <location evidence="1">Membrane</location>
        <topology evidence="1">Multi-pass membrane protein</topology>
    </subcellularLocation>
</comment>
<reference evidence="8" key="1">
    <citation type="journal article" date="2012" name="Nat. Genet.">
        <title>Lifestyle transitions in plant pathogenic Colletotrichum fungi deciphered by genome and transcriptome analyses.</title>
        <authorList>
            <person name="O'Connell R.J."/>
            <person name="Thon M.R."/>
            <person name="Hacquard S."/>
            <person name="Amyotte S.G."/>
            <person name="Kleemann J."/>
            <person name="Torres M.F."/>
            <person name="Damm U."/>
            <person name="Buiate E.A."/>
            <person name="Epstein L."/>
            <person name="Alkan N."/>
            <person name="Altmueller J."/>
            <person name="Alvarado-Balderrama L."/>
            <person name="Bauser C.A."/>
            <person name="Becker C."/>
            <person name="Birren B.W."/>
            <person name="Chen Z."/>
            <person name="Choi J."/>
            <person name="Crouch J.A."/>
            <person name="Duvick J.P."/>
            <person name="Farman M.A."/>
            <person name="Gan P."/>
            <person name="Heiman D."/>
            <person name="Henrissat B."/>
            <person name="Howard R.J."/>
            <person name="Kabbage M."/>
            <person name="Koch C."/>
            <person name="Kracher B."/>
            <person name="Kubo Y."/>
            <person name="Law A.D."/>
            <person name="Lebrun M.-H."/>
            <person name="Lee Y.-H."/>
            <person name="Miyara I."/>
            <person name="Moore N."/>
            <person name="Neumann U."/>
            <person name="Nordstroem K."/>
            <person name="Panaccione D.G."/>
            <person name="Panstruga R."/>
            <person name="Place M."/>
            <person name="Proctor R.H."/>
            <person name="Prusky D."/>
            <person name="Rech G."/>
            <person name="Reinhardt R."/>
            <person name="Rollins J.A."/>
            <person name="Rounsley S."/>
            <person name="Schardl C.L."/>
            <person name="Schwartz D.C."/>
            <person name="Shenoy N."/>
            <person name="Shirasu K."/>
            <person name="Sikhakolli U.R."/>
            <person name="Stueber K."/>
            <person name="Sukno S.A."/>
            <person name="Sweigard J.A."/>
            <person name="Takano Y."/>
            <person name="Takahara H."/>
            <person name="Trail F."/>
            <person name="van der Does H.C."/>
            <person name="Voll L.M."/>
            <person name="Will I."/>
            <person name="Young S."/>
            <person name="Zeng Q."/>
            <person name="Zhang J."/>
            <person name="Zhou S."/>
            <person name="Dickman M.B."/>
            <person name="Schulze-Lefert P."/>
            <person name="Ver Loren van Themaat E."/>
            <person name="Ma L.-J."/>
            <person name="Vaillancourt L.J."/>
        </authorList>
    </citation>
    <scope>NUCLEOTIDE SEQUENCE [LARGE SCALE GENOMIC DNA]</scope>
    <source>
        <strain evidence="8">M1.001 / M2 / FGSC 10212</strain>
    </source>
</reference>
<keyword evidence="4 6" id="KW-0472">Membrane</keyword>
<dbReference type="GO" id="GO:0005886">
    <property type="term" value="C:plasma membrane"/>
    <property type="evidence" value="ECO:0007669"/>
    <property type="project" value="TreeGrafter"/>
</dbReference>
<evidence type="ECO:0000256" key="5">
    <source>
        <dbReference type="SAM" id="MobiDB-lite"/>
    </source>
</evidence>
<dbReference type="eggNOG" id="ENOG502QU4U">
    <property type="taxonomic scope" value="Eukaryota"/>
</dbReference>
<feature type="region of interest" description="Disordered" evidence="5">
    <location>
        <begin position="363"/>
        <end position="382"/>
    </location>
</feature>
<dbReference type="InterPro" id="IPR007568">
    <property type="entry name" value="RTA1"/>
</dbReference>
<proteinExistence type="predicted"/>
<organism evidence="8">
    <name type="scientific">Colletotrichum graminicola (strain M1.001 / M2 / FGSC 10212)</name>
    <name type="common">Maize anthracnose fungus</name>
    <name type="synonym">Glomerella graminicola</name>
    <dbReference type="NCBI Taxonomy" id="645133"/>
    <lineage>
        <taxon>Eukaryota</taxon>
        <taxon>Fungi</taxon>
        <taxon>Dikarya</taxon>
        <taxon>Ascomycota</taxon>
        <taxon>Pezizomycotina</taxon>
        <taxon>Sordariomycetes</taxon>
        <taxon>Hypocreomycetidae</taxon>
        <taxon>Glomerellales</taxon>
        <taxon>Glomerellaceae</taxon>
        <taxon>Colletotrichum</taxon>
        <taxon>Colletotrichum graminicola species complex</taxon>
    </lineage>
</organism>
<dbReference type="STRING" id="645133.E3Q6Z2"/>
<feature type="compositionally biased region" description="Low complexity" evidence="5">
    <location>
        <begin position="363"/>
        <end position="373"/>
    </location>
</feature>
<keyword evidence="8" id="KW-1185">Reference proteome</keyword>
<dbReference type="HOGENOM" id="CLU_033465_6_1_1"/>
<dbReference type="Proteomes" id="UP000008782">
    <property type="component" value="Unassembled WGS sequence"/>
</dbReference>
<feature type="transmembrane region" description="Helical" evidence="6">
    <location>
        <begin position="125"/>
        <end position="147"/>
    </location>
</feature>
<accession>E3Q6Z2</accession>
<keyword evidence="2 6" id="KW-0812">Transmembrane</keyword>
<dbReference type="GeneID" id="24407815"/>
<evidence type="ECO:0000256" key="4">
    <source>
        <dbReference type="ARBA" id="ARBA00023136"/>
    </source>
</evidence>
<feature type="transmembrane region" description="Helical" evidence="6">
    <location>
        <begin position="92"/>
        <end position="113"/>
    </location>
</feature>